<dbReference type="SUPFAM" id="SSF53335">
    <property type="entry name" value="S-adenosyl-L-methionine-dependent methyltransferases"/>
    <property type="match status" value="1"/>
</dbReference>
<evidence type="ECO:0000256" key="4">
    <source>
        <dbReference type="ARBA" id="ARBA00022679"/>
    </source>
</evidence>
<dbReference type="PANTHER" id="PTHR31760">
    <property type="entry name" value="S-ADENOSYL-L-METHIONINE-DEPENDENT METHYLTRANSFERASES SUPERFAMILY PROTEIN"/>
    <property type="match status" value="1"/>
</dbReference>
<keyword evidence="1 6" id="KW-0963">Cytoplasm</keyword>
<keyword evidence="2 6" id="KW-0698">rRNA processing</keyword>
<evidence type="ECO:0000256" key="1">
    <source>
        <dbReference type="ARBA" id="ARBA00022490"/>
    </source>
</evidence>
<sequence length="214" mass="24120">MVTEWERLRRHLGDLLEELGVPLRVEVFWDRLWSYLVRLAEKAEELHLTACRTLEERLETQVLESLVLAHLLPPGGYTVADLGSGGGVPGLILKIARPELEVVLYEAHPPRVAFLKGLIAELGLSGARAERRFLGREGWPEARFPVVVSRGYGSAEKFAAQAARLLSPPGLAFYLWRNEVEPRGEPERYLRLLQEVSLVLPRGRGERRLLIFAG</sequence>
<dbReference type="EMBL" id="DRMH01000117">
    <property type="protein sequence ID" value="HFC98527.1"/>
    <property type="molecule type" value="Genomic_DNA"/>
</dbReference>
<comment type="caution">
    <text evidence="6">Lacks conserved residue(s) required for the propagation of feature annotation.</text>
</comment>
<dbReference type="InterPro" id="IPR003682">
    <property type="entry name" value="rRNA_ssu_MeTfrase_G"/>
</dbReference>
<dbReference type="PANTHER" id="PTHR31760:SF0">
    <property type="entry name" value="S-ADENOSYL-L-METHIONINE-DEPENDENT METHYLTRANSFERASES SUPERFAMILY PROTEIN"/>
    <property type="match status" value="1"/>
</dbReference>
<evidence type="ECO:0000313" key="7">
    <source>
        <dbReference type="EMBL" id="HFC98527.1"/>
    </source>
</evidence>
<dbReference type="Gene3D" id="3.40.50.150">
    <property type="entry name" value="Vaccinia Virus protein VP39"/>
    <property type="match status" value="1"/>
</dbReference>
<dbReference type="Pfam" id="PF02527">
    <property type="entry name" value="GidB"/>
    <property type="match status" value="1"/>
</dbReference>
<reference evidence="7" key="1">
    <citation type="journal article" date="2020" name="mSystems">
        <title>Genome- and Community-Level Interaction Insights into Carbon Utilization and Element Cycling Functions of Hydrothermarchaeota in Hydrothermal Sediment.</title>
        <authorList>
            <person name="Zhou Z."/>
            <person name="Liu Y."/>
            <person name="Xu W."/>
            <person name="Pan J."/>
            <person name="Luo Z.H."/>
            <person name="Li M."/>
        </authorList>
    </citation>
    <scope>NUCLEOTIDE SEQUENCE [LARGE SCALE GENOMIC DNA]</scope>
    <source>
        <strain evidence="7">HyVt-483</strain>
    </source>
</reference>
<keyword evidence="3 6" id="KW-0489">Methyltransferase</keyword>
<keyword evidence="4 6" id="KW-0808">Transferase</keyword>
<dbReference type="HAMAP" id="MF_00074">
    <property type="entry name" value="16SrRNA_methyltr_G"/>
    <property type="match status" value="1"/>
</dbReference>
<feature type="binding site" evidence="6">
    <location>
        <begin position="129"/>
        <end position="130"/>
    </location>
    <ligand>
        <name>S-adenosyl-L-methionine</name>
        <dbReference type="ChEBI" id="CHEBI:59789"/>
    </ligand>
</feature>
<name>A0A7C3CGW6_9BACT</name>
<protein>
    <recommendedName>
        <fullName evidence="6">Ribosomal RNA small subunit methyltransferase G</fullName>
        <ecNumber evidence="6">2.1.1.-</ecNumber>
    </recommendedName>
    <alternativeName>
        <fullName evidence="6">16S rRNA 7-methylguanosine methyltransferase</fullName>
        <shortName evidence="6">16S rRNA m7G methyltransferase</shortName>
    </alternativeName>
</protein>
<evidence type="ECO:0000256" key="3">
    <source>
        <dbReference type="ARBA" id="ARBA00022603"/>
    </source>
</evidence>
<evidence type="ECO:0000256" key="5">
    <source>
        <dbReference type="ARBA" id="ARBA00022691"/>
    </source>
</evidence>
<feature type="binding site" evidence="6">
    <location>
        <position position="150"/>
    </location>
    <ligand>
        <name>S-adenosyl-L-methionine</name>
        <dbReference type="ChEBI" id="CHEBI:59789"/>
    </ligand>
</feature>
<comment type="similarity">
    <text evidence="6">Belongs to the methyltransferase superfamily. RNA methyltransferase RsmG family.</text>
</comment>
<dbReference type="GO" id="GO:0005829">
    <property type="term" value="C:cytosol"/>
    <property type="evidence" value="ECO:0007669"/>
    <property type="project" value="TreeGrafter"/>
</dbReference>
<dbReference type="AlphaFoldDB" id="A0A7C3CGW6"/>
<evidence type="ECO:0000256" key="6">
    <source>
        <dbReference type="HAMAP-Rule" id="MF_00074"/>
    </source>
</evidence>
<keyword evidence="5 6" id="KW-0949">S-adenosyl-L-methionine</keyword>
<feature type="binding site" evidence="6">
    <location>
        <position position="83"/>
    </location>
    <ligand>
        <name>S-adenosyl-L-methionine</name>
        <dbReference type="ChEBI" id="CHEBI:59789"/>
    </ligand>
</feature>
<dbReference type="GO" id="GO:0070043">
    <property type="term" value="F:rRNA (guanine-N7-)-methyltransferase activity"/>
    <property type="evidence" value="ECO:0007669"/>
    <property type="project" value="UniProtKB-UniRule"/>
</dbReference>
<dbReference type="InterPro" id="IPR029063">
    <property type="entry name" value="SAM-dependent_MTases_sf"/>
</dbReference>
<dbReference type="EC" id="2.1.1.-" evidence="6"/>
<comment type="caution">
    <text evidence="7">The sequence shown here is derived from an EMBL/GenBank/DDBJ whole genome shotgun (WGS) entry which is preliminary data.</text>
</comment>
<gene>
    <name evidence="6" type="primary">rsmG</name>
    <name evidence="7" type="ORF">ENJ40_08755</name>
</gene>
<comment type="function">
    <text evidence="6">Specifically methylates the N7 position of a guanine in 16S rRNA.</text>
</comment>
<accession>A0A7C3CGW6</accession>
<dbReference type="Proteomes" id="UP000886043">
    <property type="component" value="Unassembled WGS sequence"/>
</dbReference>
<evidence type="ECO:0000256" key="2">
    <source>
        <dbReference type="ARBA" id="ARBA00022552"/>
    </source>
</evidence>
<proteinExistence type="inferred from homology"/>
<organism evidence="7">
    <name type="scientific">Thermosulfurimonas dismutans</name>
    <dbReference type="NCBI Taxonomy" id="999894"/>
    <lineage>
        <taxon>Bacteria</taxon>
        <taxon>Pseudomonadati</taxon>
        <taxon>Thermodesulfobacteriota</taxon>
        <taxon>Thermodesulfobacteria</taxon>
        <taxon>Thermodesulfobacteriales</taxon>
        <taxon>Thermodesulfobacteriaceae</taxon>
        <taxon>Thermosulfurimonas</taxon>
    </lineage>
</organism>
<comment type="subcellular location">
    <subcellularLocation>
        <location evidence="6">Cytoplasm</location>
    </subcellularLocation>
</comment>